<gene>
    <name evidence="1" type="ORF">VPARA_39550</name>
</gene>
<dbReference type="AlphaFoldDB" id="A0A0H2LXP8"/>
<dbReference type="PATRIC" id="fig|34073.19.peg.4048"/>
<reference evidence="1 2" key="1">
    <citation type="submission" date="2015-03" db="EMBL/GenBank/DDBJ databases">
        <title>Genome sequence of Variovorax paradoxus TBEA6.</title>
        <authorList>
            <person name="Poehlein A."/>
            <person name="Schuldes J."/>
            <person name="Wuebbeler J.H."/>
            <person name="Hiessl S."/>
            <person name="Steinbuechel A."/>
            <person name="Daniel R."/>
        </authorList>
    </citation>
    <scope>NUCLEOTIDE SEQUENCE [LARGE SCALE GENOMIC DNA]</scope>
    <source>
        <strain evidence="1 2">TBEA6</strain>
    </source>
</reference>
<comment type="caution">
    <text evidence="1">The sequence shown here is derived from an EMBL/GenBank/DDBJ whole genome shotgun (WGS) entry which is preliminary data.</text>
</comment>
<dbReference type="EMBL" id="JZWI01000020">
    <property type="protein sequence ID" value="KLN54964.1"/>
    <property type="molecule type" value="Genomic_DNA"/>
</dbReference>
<protein>
    <submittedName>
        <fullName evidence="1">Uncharacterized protein</fullName>
    </submittedName>
</protein>
<organism evidence="1 2">
    <name type="scientific">Variovorax paradoxus</name>
    <dbReference type="NCBI Taxonomy" id="34073"/>
    <lineage>
        <taxon>Bacteria</taxon>
        <taxon>Pseudomonadati</taxon>
        <taxon>Pseudomonadota</taxon>
        <taxon>Betaproteobacteria</taxon>
        <taxon>Burkholderiales</taxon>
        <taxon>Comamonadaceae</taxon>
        <taxon>Variovorax</taxon>
    </lineage>
</organism>
<keyword evidence="2" id="KW-1185">Reference proteome</keyword>
<sequence length="185" mass="20836">MAKGSHKRSGDELGFLVEHVSGLRATEKMAHSERAVEKQADEFAKFFYGQDHRDFGEIRARQIVLEEARFDEVPRHAVWTLGSRLRCLRLTKESTATASSHALKLMELGGKLIRGSLRNDEHAELLISAFVQGVALGLYRLAKIDISTVLEGVGFWRRCELASIHQVGVDRGQRIRAQGDRKPSW</sequence>
<name>A0A0H2LXP8_VARPD</name>
<evidence type="ECO:0000313" key="2">
    <source>
        <dbReference type="Proteomes" id="UP000035170"/>
    </source>
</evidence>
<accession>A0A0H2LXP8</accession>
<evidence type="ECO:0000313" key="1">
    <source>
        <dbReference type="EMBL" id="KLN54964.1"/>
    </source>
</evidence>
<proteinExistence type="predicted"/>
<dbReference type="Proteomes" id="UP000035170">
    <property type="component" value="Unassembled WGS sequence"/>
</dbReference>
<dbReference type="RefSeq" id="WP_021012703.1">
    <property type="nucleotide sequence ID" value="NZ_JZWI01000020.1"/>
</dbReference>